<evidence type="ECO:0000256" key="2">
    <source>
        <dbReference type="ARBA" id="ARBA00012682"/>
    </source>
</evidence>
<dbReference type="SUPFAM" id="SSF54719">
    <property type="entry name" value="Fe,Mn superoxide dismutase (SOD), C-terminal domain"/>
    <property type="match status" value="1"/>
</dbReference>
<comment type="caution">
    <text evidence="7">The sequence shown here is derived from an EMBL/GenBank/DDBJ whole genome shotgun (WGS) entry which is preliminary data.</text>
</comment>
<evidence type="ECO:0000313" key="7">
    <source>
        <dbReference type="EMBL" id="KIA77598.1"/>
    </source>
</evidence>
<name>A0A0C1EC39_9BACT</name>
<sequence>MMKKIWLVAISLMMGVAQMAMGDETASSTKKYEVRDFDHLLGKVKGLNDDLLKMHFKLYQGYVNNTNTLLQKIGELDQTGKSQSPEFAGFKHMLGWEFDGMLLHEYYFENLGGQTHQLKQDDPLFLKMVQDFGGYDQWKSDFQATGAIRGIGWVITYVDPKQGRLVNTWINEHDVGHLSGGKPLLVMDVFEHAYITQFGLDRAKYIQVFFDNIDWNAVSQRYKKTL</sequence>
<evidence type="ECO:0000256" key="3">
    <source>
        <dbReference type="ARBA" id="ARBA00022723"/>
    </source>
</evidence>
<dbReference type="InterPro" id="IPR050265">
    <property type="entry name" value="Fe/Mn_Superoxide_Dismutase"/>
</dbReference>
<evidence type="ECO:0000256" key="1">
    <source>
        <dbReference type="ARBA" id="ARBA00008714"/>
    </source>
</evidence>
<keyword evidence="4 7" id="KW-0560">Oxidoreductase</keyword>
<gene>
    <name evidence="7" type="primary">chrC</name>
    <name evidence="7" type="ORF">DB43_GD00290</name>
</gene>
<feature type="chain" id="PRO_5002149212" description="superoxide dismutase" evidence="5">
    <location>
        <begin position="23"/>
        <end position="226"/>
    </location>
</feature>
<dbReference type="PANTHER" id="PTHR11404">
    <property type="entry name" value="SUPEROXIDE DISMUTASE 2"/>
    <property type="match status" value="1"/>
</dbReference>
<dbReference type="InterPro" id="IPR019832">
    <property type="entry name" value="Mn/Fe_SOD_C"/>
</dbReference>
<dbReference type="SUPFAM" id="SSF46609">
    <property type="entry name" value="Fe,Mn superoxide dismutase (SOD), N-terminal domain"/>
    <property type="match status" value="1"/>
</dbReference>
<keyword evidence="5" id="KW-0732">Signal</keyword>
<dbReference type="AlphaFoldDB" id="A0A0C1EC39"/>
<dbReference type="InterPro" id="IPR036324">
    <property type="entry name" value="Mn/Fe_SOD_N_sf"/>
</dbReference>
<dbReference type="EMBL" id="JSAM01000073">
    <property type="protein sequence ID" value="KIA77598.1"/>
    <property type="molecule type" value="Genomic_DNA"/>
</dbReference>
<dbReference type="RefSeq" id="WP_006341078.1">
    <property type="nucleotide sequence ID" value="NZ_JASBUT010000006.1"/>
</dbReference>
<dbReference type="InterPro" id="IPR036314">
    <property type="entry name" value="SOD_C_sf"/>
</dbReference>
<feature type="domain" description="Manganese/iron superoxide dismutase C-terminal" evidence="6">
    <location>
        <begin position="126"/>
        <end position="221"/>
    </location>
</feature>
<keyword evidence="3" id="KW-0479">Metal-binding</keyword>
<dbReference type="EC" id="1.15.1.1" evidence="2"/>
<evidence type="ECO:0000313" key="8">
    <source>
        <dbReference type="Proteomes" id="UP000031307"/>
    </source>
</evidence>
<dbReference type="Gene3D" id="3.55.40.20">
    <property type="entry name" value="Iron/manganese superoxide dismutase, C-terminal domain"/>
    <property type="match status" value="1"/>
</dbReference>
<accession>A0A0C1EC39</accession>
<comment type="similarity">
    <text evidence="1">Belongs to the iron/manganese superoxide dismutase family.</text>
</comment>
<feature type="signal peptide" evidence="5">
    <location>
        <begin position="1"/>
        <end position="22"/>
    </location>
</feature>
<proteinExistence type="inferred from homology"/>
<dbReference type="PANTHER" id="PTHR11404:SF6">
    <property type="entry name" value="SUPEROXIDE DISMUTASE [MN], MITOCHONDRIAL"/>
    <property type="match status" value="1"/>
</dbReference>
<organism evidence="7 8">
    <name type="scientific">Parachlamydia acanthamoebae</name>
    <dbReference type="NCBI Taxonomy" id="83552"/>
    <lineage>
        <taxon>Bacteria</taxon>
        <taxon>Pseudomonadati</taxon>
        <taxon>Chlamydiota</taxon>
        <taxon>Chlamydiia</taxon>
        <taxon>Parachlamydiales</taxon>
        <taxon>Parachlamydiaceae</taxon>
        <taxon>Parachlamydia</taxon>
    </lineage>
</organism>
<dbReference type="GO" id="GO:0004784">
    <property type="term" value="F:superoxide dismutase activity"/>
    <property type="evidence" value="ECO:0007669"/>
    <property type="project" value="UniProtKB-EC"/>
</dbReference>
<evidence type="ECO:0000256" key="4">
    <source>
        <dbReference type="ARBA" id="ARBA00023002"/>
    </source>
</evidence>
<dbReference type="PATRIC" id="fig|83552.4.peg.1237"/>
<dbReference type="GO" id="GO:0046872">
    <property type="term" value="F:metal ion binding"/>
    <property type="evidence" value="ECO:0007669"/>
    <property type="project" value="UniProtKB-KW"/>
</dbReference>
<evidence type="ECO:0000259" key="6">
    <source>
        <dbReference type="Pfam" id="PF02777"/>
    </source>
</evidence>
<dbReference type="Pfam" id="PF02777">
    <property type="entry name" value="Sod_Fe_C"/>
    <property type="match status" value="1"/>
</dbReference>
<dbReference type="Gene3D" id="1.10.287.990">
    <property type="entry name" value="Fe,Mn superoxide dismutase (SOD) domain"/>
    <property type="match status" value="1"/>
</dbReference>
<dbReference type="Proteomes" id="UP000031307">
    <property type="component" value="Unassembled WGS sequence"/>
</dbReference>
<evidence type="ECO:0000256" key="5">
    <source>
        <dbReference type="SAM" id="SignalP"/>
    </source>
</evidence>
<reference evidence="7 8" key="1">
    <citation type="journal article" date="2014" name="Mol. Biol. Evol.">
        <title>Massive expansion of Ubiquitination-related gene families within the Chlamydiae.</title>
        <authorList>
            <person name="Domman D."/>
            <person name="Collingro A."/>
            <person name="Lagkouvardos I."/>
            <person name="Gehre L."/>
            <person name="Weinmaier T."/>
            <person name="Rattei T."/>
            <person name="Subtil A."/>
            <person name="Horn M."/>
        </authorList>
    </citation>
    <scope>NUCLEOTIDE SEQUENCE [LARGE SCALE GENOMIC DNA]</scope>
    <source>
        <strain evidence="7 8">OEW1</strain>
    </source>
</reference>
<protein>
    <recommendedName>
        <fullName evidence="2">superoxide dismutase</fullName>
        <ecNumber evidence="2">1.15.1.1</ecNumber>
    </recommendedName>
</protein>